<dbReference type="OrthoDB" id="25129at2759"/>
<dbReference type="EMBL" id="BLZA01000013">
    <property type="protein sequence ID" value="GHJ85675.1"/>
    <property type="molecule type" value="Genomic_DNA"/>
</dbReference>
<evidence type="ECO:0000256" key="4">
    <source>
        <dbReference type="SAM" id="MobiDB-lite"/>
    </source>
</evidence>
<dbReference type="HAMAP" id="MF_03054">
    <property type="entry name" value="CTU2"/>
    <property type="match status" value="1"/>
</dbReference>
<proteinExistence type="inferred from homology"/>
<dbReference type="GO" id="GO:0000049">
    <property type="term" value="F:tRNA binding"/>
    <property type="evidence" value="ECO:0007669"/>
    <property type="project" value="InterPro"/>
</dbReference>
<comment type="similarity">
    <text evidence="3">Belongs to the CTU2/NCS2 family.</text>
</comment>
<keyword evidence="1 3" id="KW-0963">Cytoplasm</keyword>
<keyword evidence="2 3" id="KW-0819">tRNA processing</keyword>
<comment type="pathway">
    <text evidence="3">tRNA modification; 5-methoxycarbonylmethyl-2-thiouridine-tRNA biosynthesis.</text>
</comment>
<sequence length="600" mass="63510">MSCANMPDAAGTPAEEQLLMPRKRRAATGMCVKCKNERGRILRMSVAYCKACFHLQYYARLAKTLHPPLYPEPTVITTTTVPPNGQYPVKQLVGRPPRQAGDVVLALSGGAASASLLDVLVGKGYIGMREDADADADGARLERGQKQSTWRKAWAVHVDFSHIIPEMQDQSAAMADYLETAYPHHAIELVVIRAEEAYDPALVQRLRAYGRGAKDGDAVGGASGEAHAVAVAVDLTQPELPISSGSTTSVVESPLESLTSLLTTLPAASHPHLLTQILTSLLHLAASHLPAITHLLLGETSTRQAQGIIAGAAIGNGWGLPIDLQGVHVLPTAGHGGGGGGGDVTRIKPLREAMFKEAAYYCHIKRIPTVNHRLWDRTVGTLGAGAGPGDKSRIKGVGEARGKGGINSLEKLTEDFITNLGATHPSTVSTISRTGSKLVFRGRQPAEGNAEHIVCPLCGLPAEPSSLEWKARTALTSLGKLPDTGAPSADDDDDVPQTTAHPAHGLAPLLCYACLTAMLPSSTGVVGGVVQSSSAETAAARGGVRLPLWVSDRVSARLGWDTIDRIQEDHEHRDAAGAKRMSMQEMRAAVDDFLINDDEE</sequence>
<gene>
    <name evidence="3" type="primary">NCS2</name>
    <name evidence="3" type="synonym">CTU2</name>
    <name evidence="5" type="ORF">NliqN6_2077</name>
</gene>
<dbReference type="Pfam" id="PF10288">
    <property type="entry name" value="CTU2"/>
    <property type="match status" value="1"/>
</dbReference>
<dbReference type="GO" id="GO:0032447">
    <property type="term" value="P:protein urmylation"/>
    <property type="evidence" value="ECO:0007669"/>
    <property type="project" value="UniProtKB-UniRule"/>
</dbReference>
<dbReference type="GO" id="GO:0005829">
    <property type="term" value="C:cytosol"/>
    <property type="evidence" value="ECO:0007669"/>
    <property type="project" value="TreeGrafter"/>
</dbReference>
<protein>
    <recommendedName>
        <fullName evidence="3">Cytoplasmic tRNA 2-thiolation protein 2</fullName>
    </recommendedName>
</protein>
<name>A0A8H3YDP4_9TREE</name>
<dbReference type="InterPro" id="IPR014729">
    <property type="entry name" value="Rossmann-like_a/b/a_fold"/>
</dbReference>
<reference evidence="5" key="1">
    <citation type="submission" date="2020-07" db="EMBL/GenBank/DDBJ databases">
        <title>Draft Genome Sequence of a Deep-Sea Yeast, Naganishia (Cryptococcus) liquefaciens strain N6.</title>
        <authorList>
            <person name="Han Y.W."/>
            <person name="Kajitani R."/>
            <person name="Morimoto H."/>
            <person name="Parhat M."/>
            <person name="Tsubouchi H."/>
            <person name="Bakenova O."/>
            <person name="Ogata M."/>
            <person name="Argunhan B."/>
            <person name="Aoki R."/>
            <person name="Kajiwara S."/>
            <person name="Itoh T."/>
            <person name="Iwasaki H."/>
        </authorList>
    </citation>
    <scope>NUCLEOTIDE SEQUENCE</scope>
    <source>
        <strain evidence="5">N6</strain>
    </source>
</reference>
<dbReference type="GO" id="GO:0016779">
    <property type="term" value="F:nucleotidyltransferase activity"/>
    <property type="evidence" value="ECO:0007669"/>
    <property type="project" value="UniProtKB-UniRule"/>
</dbReference>
<accession>A0A8H3YDP4</accession>
<dbReference type="UniPathway" id="UPA00988"/>
<dbReference type="Gene3D" id="3.40.50.620">
    <property type="entry name" value="HUPs"/>
    <property type="match status" value="1"/>
</dbReference>
<dbReference type="GO" id="GO:0002143">
    <property type="term" value="P:tRNA wobble position uridine thiolation"/>
    <property type="evidence" value="ECO:0007669"/>
    <property type="project" value="TreeGrafter"/>
</dbReference>
<dbReference type="PANTHER" id="PTHR20882:SF14">
    <property type="entry name" value="CYTOPLASMIC TRNA 2-THIOLATION PROTEIN 2"/>
    <property type="match status" value="1"/>
</dbReference>
<dbReference type="Proteomes" id="UP000620104">
    <property type="component" value="Unassembled WGS sequence"/>
</dbReference>
<organism evidence="5 6">
    <name type="scientific">Naganishia liquefaciens</name>
    <dbReference type="NCBI Taxonomy" id="104408"/>
    <lineage>
        <taxon>Eukaryota</taxon>
        <taxon>Fungi</taxon>
        <taxon>Dikarya</taxon>
        <taxon>Basidiomycota</taxon>
        <taxon>Agaricomycotina</taxon>
        <taxon>Tremellomycetes</taxon>
        <taxon>Filobasidiales</taxon>
        <taxon>Filobasidiaceae</taxon>
        <taxon>Naganishia</taxon>
    </lineage>
</organism>
<evidence type="ECO:0000313" key="6">
    <source>
        <dbReference type="Proteomes" id="UP000620104"/>
    </source>
</evidence>
<dbReference type="GO" id="GO:0016783">
    <property type="term" value="F:sulfurtransferase activity"/>
    <property type="evidence" value="ECO:0007669"/>
    <property type="project" value="TreeGrafter"/>
</dbReference>
<evidence type="ECO:0000313" key="5">
    <source>
        <dbReference type="EMBL" id="GHJ85675.1"/>
    </source>
</evidence>
<comment type="caution">
    <text evidence="5">The sequence shown here is derived from an EMBL/GenBank/DDBJ whole genome shotgun (WGS) entry which is preliminary data.</text>
</comment>
<keyword evidence="6" id="KW-1185">Reference proteome</keyword>
<comment type="subcellular location">
    <subcellularLocation>
        <location evidence="3">Cytoplasm</location>
    </subcellularLocation>
</comment>
<dbReference type="AlphaFoldDB" id="A0A8H3YDP4"/>
<dbReference type="InterPro" id="IPR019407">
    <property type="entry name" value="CTU2"/>
</dbReference>
<evidence type="ECO:0000256" key="2">
    <source>
        <dbReference type="ARBA" id="ARBA00022694"/>
    </source>
</evidence>
<evidence type="ECO:0000256" key="1">
    <source>
        <dbReference type="ARBA" id="ARBA00022490"/>
    </source>
</evidence>
<comment type="function">
    <text evidence="3">Plays a central role in 2-thiolation of mcm(5)S(2)U at tRNA wobble positions of tRNA(Lys), tRNA(Glu) and tRNA(Gln). May act by forming a heterodimer with NCS6 that ligates sulfur from thiocarboxylated URM1 onto the uridine of tRNAs at wobble position. Prior mcm(5) tRNA modification by the elongator complex is required for 2-thiolation. May also be involved in protein urmylation.</text>
</comment>
<evidence type="ECO:0000256" key="3">
    <source>
        <dbReference type="HAMAP-Rule" id="MF_03054"/>
    </source>
</evidence>
<feature type="region of interest" description="Disordered" evidence="4">
    <location>
        <begin position="478"/>
        <end position="500"/>
    </location>
</feature>
<dbReference type="PANTHER" id="PTHR20882">
    <property type="entry name" value="CYTOPLASMIC TRNA 2-THIOLATION PROTEIN 2"/>
    <property type="match status" value="1"/>
</dbReference>